<dbReference type="InterPro" id="IPR036390">
    <property type="entry name" value="WH_DNA-bd_sf"/>
</dbReference>
<proteinExistence type="predicted"/>
<evidence type="ECO:0000259" key="1">
    <source>
        <dbReference type="Pfam" id="PF03551"/>
    </source>
</evidence>
<reference evidence="3" key="1">
    <citation type="journal article" date="2020" name="bioRxiv">
        <title>A rank-normalized archaeal taxonomy based on genome phylogeny resolves widespread incomplete and uneven classifications.</title>
        <authorList>
            <person name="Rinke C."/>
            <person name="Chuvochina M."/>
            <person name="Mussig A.J."/>
            <person name="Chaumeil P.-A."/>
            <person name="Waite D.W."/>
            <person name="Whitman W.B."/>
            <person name="Parks D.H."/>
            <person name="Hugenholtz P."/>
        </authorList>
    </citation>
    <scope>NUCLEOTIDE SEQUENCE [LARGE SCALE GENOMIC DNA]</scope>
</reference>
<name>A0A7J4IRY0_9ARCH</name>
<dbReference type="Proteomes" id="UP000577419">
    <property type="component" value="Unassembled WGS sequence"/>
</dbReference>
<dbReference type="InterPro" id="IPR036388">
    <property type="entry name" value="WH-like_DNA-bd_sf"/>
</dbReference>
<sequence length="103" mass="12065">MDSPELRRLEGQLSREILWIYLLSILKSSGPMHAYVLREKVRERFGFLPGEVTAYIVLYKLESRGYVKTRKEANRVVYSIAASGRNLLKEAEKSFRQKQKLLF</sequence>
<dbReference type="InterPro" id="IPR005149">
    <property type="entry name" value="Tscrpt_reg_PadR_N"/>
</dbReference>
<evidence type="ECO:0000313" key="2">
    <source>
        <dbReference type="EMBL" id="HIH08273.1"/>
    </source>
</evidence>
<protein>
    <submittedName>
        <fullName evidence="2">PadR family transcriptional regulator</fullName>
    </submittedName>
</protein>
<dbReference type="PANTHER" id="PTHR43252">
    <property type="entry name" value="TRANSCRIPTIONAL REGULATOR YQJI"/>
    <property type="match status" value="1"/>
</dbReference>
<dbReference type="PANTHER" id="PTHR43252:SF7">
    <property type="entry name" value="TRANSCRIPTIONAL REGULATOR YQJI"/>
    <property type="match status" value="1"/>
</dbReference>
<comment type="caution">
    <text evidence="2">The sequence shown here is derived from an EMBL/GenBank/DDBJ whole genome shotgun (WGS) entry which is preliminary data.</text>
</comment>
<accession>A0A7J4IRY0</accession>
<dbReference type="AlphaFoldDB" id="A0A7J4IRY0"/>
<dbReference type="SUPFAM" id="SSF46785">
    <property type="entry name" value="Winged helix' DNA-binding domain"/>
    <property type="match status" value="1"/>
</dbReference>
<feature type="domain" description="Transcription regulator PadR N-terminal" evidence="1">
    <location>
        <begin position="22"/>
        <end position="90"/>
    </location>
</feature>
<dbReference type="EMBL" id="DUFG01000015">
    <property type="protein sequence ID" value="HIH08273.1"/>
    <property type="molecule type" value="Genomic_DNA"/>
</dbReference>
<organism evidence="2 3">
    <name type="scientific">Candidatus Iainarchaeum sp</name>
    <dbReference type="NCBI Taxonomy" id="3101447"/>
    <lineage>
        <taxon>Archaea</taxon>
        <taxon>Candidatus Iainarchaeota</taxon>
        <taxon>Candidatus Iainarchaeia</taxon>
        <taxon>Candidatus Iainarchaeales</taxon>
        <taxon>Candidatus Iainarchaeaceae</taxon>
        <taxon>Candidatus Iainarchaeum</taxon>
    </lineage>
</organism>
<dbReference type="Pfam" id="PF03551">
    <property type="entry name" value="PadR"/>
    <property type="match status" value="1"/>
</dbReference>
<dbReference type="Gene3D" id="1.10.10.10">
    <property type="entry name" value="Winged helix-like DNA-binding domain superfamily/Winged helix DNA-binding domain"/>
    <property type="match status" value="1"/>
</dbReference>
<evidence type="ECO:0000313" key="3">
    <source>
        <dbReference type="Proteomes" id="UP000577419"/>
    </source>
</evidence>
<gene>
    <name evidence="2" type="ORF">HA237_02795</name>
</gene>